<keyword evidence="1" id="KW-0328">Glycosyltransferase</keyword>
<evidence type="ECO:0000256" key="3">
    <source>
        <dbReference type="SAM" id="MobiDB-lite"/>
    </source>
</evidence>
<dbReference type="Gene3D" id="3.40.50.2000">
    <property type="entry name" value="Glycogen Phosphorylase B"/>
    <property type="match status" value="1"/>
</dbReference>
<accession>A0ABW6VZG3</accession>
<feature type="region of interest" description="Disordered" evidence="3">
    <location>
        <begin position="264"/>
        <end position="289"/>
    </location>
</feature>
<evidence type="ECO:0000313" key="5">
    <source>
        <dbReference type="Proteomes" id="UP001602287"/>
    </source>
</evidence>
<dbReference type="Proteomes" id="UP001602287">
    <property type="component" value="Unassembled WGS sequence"/>
</dbReference>
<keyword evidence="5" id="KW-1185">Reference proteome</keyword>
<keyword evidence="2" id="KW-0808">Transferase</keyword>
<gene>
    <name evidence="4" type="ORF">ACFY3B_23185</name>
</gene>
<dbReference type="SUPFAM" id="SSF53756">
    <property type="entry name" value="UDP-Glycosyltransferase/glycogen phosphorylase"/>
    <property type="match status" value="1"/>
</dbReference>
<dbReference type="PANTHER" id="PTHR12526:SF510">
    <property type="entry name" value="D-INOSITOL 3-PHOSPHATE GLYCOSYLTRANSFERASE"/>
    <property type="match status" value="1"/>
</dbReference>
<evidence type="ECO:0000313" key="4">
    <source>
        <dbReference type="EMBL" id="MFF5202511.1"/>
    </source>
</evidence>
<protein>
    <submittedName>
        <fullName evidence="4">Glycosyltransferase</fullName>
    </submittedName>
</protein>
<dbReference type="RefSeq" id="WP_387221879.1">
    <property type="nucleotide sequence ID" value="NZ_JBIAZM010000009.1"/>
</dbReference>
<evidence type="ECO:0000256" key="2">
    <source>
        <dbReference type="ARBA" id="ARBA00022679"/>
    </source>
</evidence>
<sequence>MVLPEDGRIVRALRRLDHTLVRLALRRCSGVVVLTTALAEDFAPSLPRLVMEGICDPPPAEASTAHPTRPLVSARPRVAPDEAPAVCRDVVYAGGLTRAYGVDRLVEAFRGMDDPDLRLFLFGRGELEEWSRTQAEADPRIAAPELLDRAALMPRLARASVLVNPRPVDQSFVRYSFPSKLIEYLSTGVPVVTTRLPGIPPDYDPYLCFAESDTAKGLRDVLLRVLAMAPEERAALGGAGAAFVRRTRGPEAQGERLRSFLADLMTAPPGGGGGSVEKRGLPQHPRGRR</sequence>
<evidence type="ECO:0000256" key="1">
    <source>
        <dbReference type="ARBA" id="ARBA00022676"/>
    </source>
</evidence>
<proteinExistence type="predicted"/>
<dbReference type="EMBL" id="JBIAZM010000009">
    <property type="protein sequence ID" value="MFF5202511.1"/>
    <property type="molecule type" value="Genomic_DNA"/>
</dbReference>
<reference evidence="4 5" key="1">
    <citation type="submission" date="2024-10" db="EMBL/GenBank/DDBJ databases">
        <title>The Natural Products Discovery Center: Release of the First 8490 Sequenced Strains for Exploring Actinobacteria Biosynthetic Diversity.</title>
        <authorList>
            <person name="Kalkreuter E."/>
            <person name="Kautsar S.A."/>
            <person name="Yang D."/>
            <person name="Bader C.D."/>
            <person name="Teijaro C.N."/>
            <person name="Fluegel L."/>
            <person name="Davis C.M."/>
            <person name="Simpson J.R."/>
            <person name="Lauterbach L."/>
            <person name="Steele A.D."/>
            <person name="Gui C."/>
            <person name="Meng S."/>
            <person name="Li G."/>
            <person name="Viehrig K."/>
            <person name="Ye F."/>
            <person name="Su P."/>
            <person name="Kiefer A.F."/>
            <person name="Nichols A."/>
            <person name="Cepeda A.J."/>
            <person name="Yan W."/>
            <person name="Fan B."/>
            <person name="Jiang Y."/>
            <person name="Adhikari A."/>
            <person name="Zheng C.-J."/>
            <person name="Schuster L."/>
            <person name="Cowan T.M."/>
            <person name="Smanski M.J."/>
            <person name="Chevrette M.G."/>
            <person name="De Carvalho L.P.S."/>
            <person name="Shen B."/>
        </authorList>
    </citation>
    <scope>NUCLEOTIDE SEQUENCE [LARGE SCALE GENOMIC DNA]</scope>
    <source>
        <strain evidence="4 5">NPDC000140</strain>
    </source>
</reference>
<comment type="caution">
    <text evidence="4">The sequence shown here is derived from an EMBL/GenBank/DDBJ whole genome shotgun (WGS) entry which is preliminary data.</text>
</comment>
<dbReference type="PANTHER" id="PTHR12526">
    <property type="entry name" value="GLYCOSYLTRANSFERASE"/>
    <property type="match status" value="1"/>
</dbReference>
<dbReference type="Pfam" id="PF13692">
    <property type="entry name" value="Glyco_trans_1_4"/>
    <property type="match status" value="1"/>
</dbReference>
<name>A0ABW6VZG3_9ACTN</name>
<organism evidence="4 5">
    <name type="scientific">Micromonospora parva</name>
    <dbReference type="NCBI Taxonomy" id="1464048"/>
    <lineage>
        <taxon>Bacteria</taxon>
        <taxon>Bacillati</taxon>
        <taxon>Actinomycetota</taxon>
        <taxon>Actinomycetes</taxon>
        <taxon>Micromonosporales</taxon>
        <taxon>Micromonosporaceae</taxon>
        <taxon>Micromonospora</taxon>
    </lineage>
</organism>